<gene>
    <name evidence="1" type="ORF">Anapl_08202</name>
</gene>
<reference evidence="2" key="1">
    <citation type="journal article" date="2013" name="Nat. Genet.">
        <title>The duck genome and transcriptome provide insight into an avian influenza virus reservoir species.</title>
        <authorList>
            <person name="Huang Y."/>
            <person name="Li Y."/>
            <person name="Burt D.W."/>
            <person name="Chen H."/>
            <person name="Zhang Y."/>
            <person name="Qian W."/>
            <person name="Kim H."/>
            <person name="Gan S."/>
            <person name="Zhao Y."/>
            <person name="Li J."/>
            <person name="Yi K."/>
            <person name="Feng H."/>
            <person name="Zhu P."/>
            <person name="Li B."/>
            <person name="Liu Q."/>
            <person name="Fairley S."/>
            <person name="Magor K.E."/>
            <person name="Du Z."/>
            <person name="Hu X."/>
            <person name="Goodman L."/>
            <person name="Tafer H."/>
            <person name="Vignal A."/>
            <person name="Lee T."/>
            <person name="Kim K.W."/>
            <person name="Sheng Z."/>
            <person name="An Y."/>
            <person name="Searle S."/>
            <person name="Herrero J."/>
            <person name="Groenen M.A."/>
            <person name="Crooijmans R.P."/>
            <person name="Faraut T."/>
            <person name="Cai Q."/>
            <person name="Webster R.G."/>
            <person name="Aldridge J.R."/>
            <person name="Warren W.C."/>
            <person name="Bartschat S."/>
            <person name="Kehr S."/>
            <person name="Marz M."/>
            <person name="Stadler P.F."/>
            <person name="Smith J."/>
            <person name="Kraus R.H."/>
            <person name="Zhao Y."/>
            <person name="Ren L."/>
            <person name="Fei J."/>
            <person name="Morisson M."/>
            <person name="Kaiser P."/>
            <person name="Griffin D.K."/>
            <person name="Rao M."/>
            <person name="Pitel F."/>
            <person name="Wang J."/>
            <person name="Li N."/>
        </authorList>
    </citation>
    <scope>NUCLEOTIDE SEQUENCE [LARGE SCALE GENOMIC DNA]</scope>
</reference>
<dbReference type="AlphaFoldDB" id="R0KFM6"/>
<organism evidence="1 2">
    <name type="scientific">Anas platyrhynchos</name>
    <name type="common">Mallard</name>
    <name type="synonym">Anas boschas</name>
    <dbReference type="NCBI Taxonomy" id="8839"/>
    <lineage>
        <taxon>Eukaryota</taxon>
        <taxon>Metazoa</taxon>
        <taxon>Chordata</taxon>
        <taxon>Craniata</taxon>
        <taxon>Vertebrata</taxon>
        <taxon>Euteleostomi</taxon>
        <taxon>Archelosauria</taxon>
        <taxon>Archosauria</taxon>
        <taxon>Dinosauria</taxon>
        <taxon>Saurischia</taxon>
        <taxon>Theropoda</taxon>
        <taxon>Coelurosauria</taxon>
        <taxon>Aves</taxon>
        <taxon>Neognathae</taxon>
        <taxon>Galloanserae</taxon>
        <taxon>Anseriformes</taxon>
        <taxon>Anatidae</taxon>
        <taxon>Anatinae</taxon>
        <taxon>Anas</taxon>
    </lineage>
</organism>
<keyword evidence="2" id="KW-1185">Reference proteome</keyword>
<evidence type="ECO:0000313" key="2">
    <source>
        <dbReference type="Proteomes" id="UP000296049"/>
    </source>
</evidence>
<evidence type="ECO:0000313" key="1">
    <source>
        <dbReference type="EMBL" id="EOB08877.1"/>
    </source>
</evidence>
<accession>R0KFM6</accession>
<proteinExistence type="predicted"/>
<dbReference type="EMBL" id="KB742411">
    <property type="protein sequence ID" value="EOB08877.1"/>
    <property type="molecule type" value="Genomic_DNA"/>
</dbReference>
<sequence length="351" mass="38568">MDADRTGWLSSKLPNVCHLEVKLLVHALAKVNRKLDNAIRQHIPILKQVSQIGWIMTSSCLKYGAKTEGERNPYGSLGVVGSYRLDKQYQRKAQFFESQQNENLQLSPYQQNKTGVGDSYAQLSALYTSYHQAPHTDIGSMQLSASASEVSFFPTKVFSALYNPPIKMIRITDGLGADSSTVSAESIHCQTLITLNTSSFHNAERRGFSVQEGLGDFNKASSTRAFALKNKVVLHCFYPNASSTCLVLRNVGQLFYQVAYKLQQTDCMCQKHPALLADVEKGLSMLVCLTETLGGRGVAVNAGQPMGFCGSSCEATRVSSLTHWYLNQPFQILQVPSPEPSALLNAVADQD</sequence>
<dbReference type="Proteomes" id="UP000296049">
    <property type="component" value="Unassembled WGS sequence"/>
</dbReference>
<protein>
    <submittedName>
        <fullName evidence="1">Uncharacterized protein</fullName>
    </submittedName>
</protein>
<name>R0KFM6_ANAPL</name>